<dbReference type="SUPFAM" id="SSF53271">
    <property type="entry name" value="PRTase-like"/>
    <property type="match status" value="1"/>
</dbReference>
<feature type="binding site" evidence="13">
    <location>
        <position position="527"/>
    </location>
    <ligand>
        <name>[4Fe-4S] cluster</name>
        <dbReference type="ChEBI" id="CHEBI:49883"/>
    </ligand>
</feature>
<feature type="active site" description="Nucleophile" evidence="11">
    <location>
        <position position="94"/>
    </location>
</feature>
<protein>
    <recommendedName>
        <fullName evidence="3 10">Amidophosphoribosyltransferase</fullName>
        <shortName evidence="10">ATase</shortName>
        <ecNumber evidence="3 10">2.4.2.14</ecNumber>
    </recommendedName>
    <alternativeName>
        <fullName evidence="10">Glutamine phosphoribosylpyrophosphate amidotransferase</fullName>
    </alternativeName>
</protein>
<keyword evidence="4 10" id="KW-0328">Glycosyltransferase</keyword>
<dbReference type="GO" id="GO:0004044">
    <property type="term" value="F:amidophosphoribosyltransferase activity"/>
    <property type="evidence" value="ECO:0000318"/>
    <property type="project" value="GO_Central"/>
</dbReference>
<evidence type="ECO:0000256" key="1">
    <source>
        <dbReference type="ARBA" id="ARBA00005209"/>
    </source>
</evidence>
<gene>
    <name evidence="16" type="ORF">HannXRQ_Chr10g0287711</name>
    <name evidence="15" type="ORF">HanXRQr2_Chr10g0427811</name>
</gene>
<dbReference type="GO" id="GO:0009113">
    <property type="term" value="P:purine nucleobase biosynthetic process"/>
    <property type="evidence" value="ECO:0007669"/>
    <property type="project" value="InterPro"/>
</dbReference>
<dbReference type="Pfam" id="PF13537">
    <property type="entry name" value="GATase_7"/>
    <property type="match status" value="1"/>
</dbReference>
<evidence type="ECO:0000256" key="9">
    <source>
        <dbReference type="ARBA" id="ARBA00048430"/>
    </source>
</evidence>
<dbReference type="CDD" id="cd06223">
    <property type="entry name" value="PRTases_typeI"/>
    <property type="match status" value="1"/>
</dbReference>
<keyword evidence="13" id="KW-0408">Iron</keyword>
<feature type="binding site" evidence="13">
    <location>
        <position position="330"/>
    </location>
    <ligand>
        <name>[4Fe-4S] cluster</name>
        <dbReference type="ChEBI" id="CHEBI:49883"/>
    </ligand>
</feature>
<sequence length="540" mass="59149">MNTQSTTNTNLASTYEDVIAATPISIPTTAPTHLSDKTCSNTYLKTTLFKPLLTKTTPTSFTFTHQTFSPLSAKNPISESYPDEYDDDKPREECGVVGIYNDPEASRICYLGLHALQHRGQEGAGIVTATPDGVLKSVTGVGLVSEIFNQSKLNQLTGNNAIGHVRYSTAGQSMLKNVQPFVASYRFGHVAVAHNGNLVNYQTLRAEFEKNGSIFATSSDTEVVLHLIAASQERPFLIRVIEACMKLKGAYSLVFLTEDKLVAVRDPFGFRPLVMGRRRYGAIVFALETCALDLVEVKYVREVEPGEAVIIDKDGVQSMCLLPHAEPKSCVFEHIYFSLPNSVVFGKSVYESRRKFGEILATESPVDCDVVIAVPDSGVVAAIGYANKAGVPFQQGLIRSHYVGRTFIEPSQQIRDFGVKLKVSPVRAVLEGKRVVVVDDSIVRGTTSSKIVRMLKEAGAKEVHMRIASPPIIASCYYGIDTPSSEELISNRMSVEEIREFIGCDSLAFLKIDSLKKMLAGDSPNFCYACFSGNYPELDC</sequence>
<dbReference type="PROSITE" id="PS51278">
    <property type="entry name" value="GATASE_TYPE_2"/>
    <property type="match status" value="1"/>
</dbReference>
<dbReference type="EC" id="2.4.2.14" evidence="3 10"/>
<dbReference type="InterPro" id="IPR029055">
    <property type="entry name" value="Ntn_hydrolases_N"/>
</dbReference>
<evidence type="ECO:0000313" key="15">
    <source>
        <dbReference type="EMBL" id="KAF5785365.1"/>
    </source>
</evidence>
<dbReference type="Proteomes" id="UP000215914">
    <property type="component" value="Chromosome 10"/>
</dbReference>
<dbReference type="NCBIfam" id="TIGR01134">
    <property type="entry name" value="purF"/>
    <property type="match status" value="1"/>
</dbReference>
<dbReference type="Gene3D" id="3.40.50.2020">
    <property type="match status" value="1"/>
</dbReference>
<evidence type="ECO:0000259" key="14">
    <source>
        <dbReference type="PROSITE" id="PS51278"/>
    </source>
</evidence>
<dbReference type="UniPathway" id="UPA00074">
    <property type="reaction ID" value="UER00124"/>
</dbReference>
<accession>A0A251TKE4</accession>
<dbReference type="InterPro" id="IPR000836">
    <property type="entry name" value="PRTase_dom"/>
</dbReference>
<keyword evidence="8 13" id="KW-0411">Iron-sulfur</keyword>
<reference evidence="16" key="2">
    <citation type="submission" date="2017-02" db="EMBL/GenBank/DDBJ databases">
        <title>Sunflower complete genome.</title>
        <authorList>
            <person name="Langlade N."/>
            <person name="Munos S."/>
        </authorList>
    </citation>
    <scope>NUCLEOTIDE SEQUENCE [LARGE SCALE GENOMIC DNA]</scope>
    <source>
        <tissue evidence="16">Leaves</tissue>
    </source>
</reference>
<dbReference type="PIRSF" id="PIRSF000485">
    <property type="entry name" value="Amd_phspho_trans"/>
    <property type="match status" value="1"/>
</dbReference>
<comment type="cofactor">
    <cofactor evidence="13">
        <name>[4Fe-4S] cluster</name>
        <dbReference type="ChEBI" id="CHEBI:49883"/>
    </cofactor>
    <text evidence="13">Binds 1 [4Fe-4S] cluster per subunit.</text>
</comment>
<feature type="binding site" evidence="13">
    <location>
        <position position="476"/>
    </location>
    <ligand>
        <name>[4Fe-4S] cluster</name>
        <dbReference type="ChEBI" id="CHEBI:49883"/>
    </ligand>
</feature>
<dbReference type="OMA" id="PINSGHA"/>
<dbReference type="GO" id="GO:0051536">
    <property type="term" value="F:iron-sulfur cluster binding"/>
    <property type="evidence" value="ECO:0007669"/>
    <property type="project" value="UniProtKB-KW"/>
</dbReference>
<evidence type="ECO:0000256" key="6">
    <source>
        <dbReference type="ARBA" id="ARBA00022755"/>
    </source>
</evidence>
<keyword evidence="6 10" id="KW-0658">Purine biosynthesis</keyword>
<evidence type="ECO:0000256" key="2">
    <source>
        <dbReference type="ARBA" id="ARBA00010138"/>
    </source>
</evidence>
<dbReference type="STRING" id="4232.A0A251TKE4"/>
<keyword evidence="17" id="KW-1185">Reference proteome</keyword>
<keyword evidence="7" id="KW-0315">Glutamine amidotransferase</keyword>
<evidence type="ECO:0000256" key="4">
    <source>
        <dbReference type="ARBA" id="ARBA00022676"/>
    </source>
</evidence>
<dbReference type="CDD" id="cd00715">
    <property type="entry name" value="GPATase_N"/>
    <property type="match status" value="1"/>
</dbReference>
<comment type="catalytic activity">
    <reaction evidence="9 10">
        <text>5-phospho-beta-D-ribosylamine + L-glutamate + diphosphate = 5-phospho-alpha-D-ribose 1-diphosphate + L-glutamine + H2O</text>
        <dbReference type="Rhea" id="RHEA:14905"/>
        <dbReference type="ChEBI" id="CHEBI:15377"/>
        <dbReference type="ChEBI" id="CHEBI:29985"/>
        <dbReference type="ChEBI" id="CHEBI:33019"/>
        <dbReference type="ChEBI" id="CHEBI:58017"/>
        <dbReference type="ChEBI" id="CHEBI:58359"/>
        <dbReference type="ChEBI" id="CHEBI:58681"/>
        <dbReference type="EC" id="2.4.2.14"/>
    </reaction>
</comment>
<comment type="cofactor">
    <cofactor evidence="12">
        <name>Mg(2+)</name>
        <dbReference type="ChEBI" id="CHEBI:18420"/>
    </cofactor>
    <text evidence="12">Binds 1 Mg(2+) ion per subunit.</text>
</comment>
<feature type="binding site" evidence="12">
    <location>
        <position position="440"/>
    </location>
    <ligand>
        <name>Mg(2+)</name>
        <dbReference type="ChEBI" id="CHEBI:18420"/>
    </ligand>
</feature>
<dbReference type="EMBL" id="MNCJ02000325">
    <property type="protein sequence ID" value="KAF5785365.1"/>
    <property type="molecule type" value="Genomic_DNA"/>
</dbReference>
<dbReference type="Pfam" id="PF00156">
    <property type="entry name" value="Pribosyltran"/>
    <property type="match status" value="1"/>
</dbReference>
<evidence type="ECO:0000256" key="3">
    <source>
        <dbReference type="ARBA" id="ARBA00011941"/>
    </source>
</evidence>
<feature type="binding site" evidence="12">
    <location>
        <position position="439"/>
    </location>
    <ligand>
        <name>Mg(2+)</name>
        <dbReference type="ChEBI" id="CHEBI:18420"/>
    </ligand>
</feature>
<keyword evidence="12" id="KW-0479">Metal-binding</keyword>
<feature type="binding site" evidence="12">
    <location>
        <position position="377"/>
    </location>
    <ligand>
        <name>Mg(2+)</name>
        <dbReference type="ChEBI" id="CHEBI:18420"/>
    </ligand>
</feature>
<proteinExistence type="inferred from homology"/>
<dbReference type="GO" id="GO:0006189">
    <property type="term" value="P:'de novo' IMP biosynthetic process"/>
    <property type="evidence" value="ECO:0007669"/>
    <property type="project" value="UniProtKB-UniPathway"/>
</dbReference>
<reference evidence="15 17" key="1">
    <citation type="journal article" date="2017" name="Nature">
        <title>The sunflower genome provides insights into oil metabolism, flowering and Asterid evolution.</title>
        <authorList>
            <person name="Badouin H."/>
            <person name="Gouzy J."/>
            <person name="Grassa C.J."/>
            <person name="Murat F."/>
            <person name="Staton S.E."/>
            <person name="Cottret L."/>
            <person name="Lelandais-Briere C."/>
            <person name="Owens G.L."/>
            <person name="Carrere S."/>
            <person name="Mayjonade B."/>
            <person name="Legrand L."/>
            <person name="Gill N."/>
            <person name="Kane N.C."/>
            <person name="Bowers J.E."/>
            <person name="Hubner S."/>
            <person name="Bellec A."/>
            <person name="Berard A."/>
            <person name="Berges H."/>
            <person name="Blanchet N."/>
            <person name="Boniface M.C."/>
            <person name="Brunel D."/>
            <person name="Catrice O."/>
            <person name="Chaidir N."/>
            <person name="Claudel C."/>
            <person name="Donnadieu C."/>
            <person name="Faraut T."/>
            <person name="Fievet G."/>
            <person name="Helmstetter N."/>
            <person name="King M."/>
            <person name="Knapp S.J."/>
            <person name="Lai Z."/>
            <person name="Le Paslier M.C."/>
            <person name="Lippi Y."/>
            <person name="Lorenzon L."/>
            <person name="Mandel J.R."/>
            <person name="Marage G."/>
            <person name="Marchand G."/>
            <person name="Marquand E."/>
            <person name="Bret-Mestries E."/>
            <person name="Morien E."/>
            <person name="Nambeesan S."/>
            <person name="Nguyen T."/>
            <person name="Pegot-Espagnet P."/>
            <person name="Pouilly N."/>
            <person name="Raftis F."/>
            <person name="Sallet E."/>
            <person name="Schiex T."/>
            <person name="Thomas J."/>
            <person name="Vandecasteele C."/>
            <person name="Vares D."/>
            <person name="Vear F."/>
            <person name="Vautrin S."/>
            <person name="Crespi M."/>
            <person name="Mangin B."/>
            <person name="Burke J.M."/>
            <person name="Salse J."/>
            <person name="Munos S."/>
            <person name="Vincourt P."/>
            <person name="Rieseberg L.H."/>
            <person name="Langlade N.B."/>
        </authorList>
    </citation>
    <scope>NUCLEOTIDE SEQUENCE [LARGE SCALE GENOMIC DNA]</scope>
    <source>
        <strain evidence="17">cv. SF193</strain>
        <tissue evidence="15">Leaves</tissue>
    </source>
</reference>
<dbReference type="Gramene" id="mRNA:HanXRQr2_Chr10g0427811">
    <property type="protein sequence ID" value="mRNA:HanXRQr2_Chr10g0427811"/>
    <property type="gene ID" value="HanXRQr2_Chr10g0427811"/>
</dbReference>
<evidence type="ECO:0000256" key="7">
    <source>
        <dbReference type="ARBA" id="ARBA00022962"/>
    </source>
</evidence>
<keyword evidence="5 10" id="KW-0808">Transferase</keyword>
<dbReference type="InterPro" id="IPR005854">
    <property type="entry name" value="PurF"/>
</dbReference>
<dbReference type="PANTHER" id="PTHR11907">
    <property type="entry name" value="AMIDOPHOSPHORIBOSYLTRANSFERASE"/>
    <property type="match status" value="1"/>
</dbReference>
<dbReference type="GO" id="GO:0005737">
    <property type="term" value="C:cytoplasm"/>
    <property type="evidence" value="ECO:0000318"/>
    <property type="project" value="GO_Central"/>
</dbReference>
<dbReference type="InParanoid" id="A0A251TKE4"/>
<dbReference type="SUPFAM" id="SSF56235">
    <property type="entry name" value="N-terminal nucleophile aminohydrolases (Ntn hydrolases)"/>
    <property type="match status" value="1"/>
</dbReference>
<name>A0A251TKE4_HELAN</name>
<comment type="similarity">
    <text evidence="2 10">In the C-terminal section; belongs to the purine/pyrimidine phosphoribosyltransferase family.</text>
</comment>
<reference evidence="15" key="3">
    <citation type="submission" date="2020-06" db="EMBL/GenBank/DDBJ databases">
        <title>Helianthus annuus Genome sequencing and assembly Release 2.</title>
        <authorList>
            <person name="Gouzy J."/>
            <person name="Langlade N."/>
            <person name="Munos S."/>
        </authorList>
    </citation>
    <scope>NUCLEOTIDE SEQUENCE</scope>
    <source>
        <tissue evidence="15">Leaves</tissue>
    </source>
</reference>
<keyword evidence="12" id="KW-0460">Magnesium</keyword>
<evidence type="ECO:0000256" key="11">
    <source>
        <dbReference type="PIRSR" id="PIRSR000485-1"/>
    </source>
</evidence>
<evidence type="ECO:0000256" key="12">
    <source>
        <dbReference type="PIRSR" id="PIRSR000485-2"/>
    </source>
</evidence>
<dbReference type="AlphaFoldDB" id="A0A251TKE4"/>
<evidence type="ECO:0000256" key="8">
    <source>
        <dbReference type="ARBA" id="ARBA00023014"/>
    </source>
</evidence>
<dbReference type="HAMAP" id="MF_01931">
    <property type="entry name" value="PurF"/>
    <property type="match status" value="1"/>
</dbReference>
<feature type="binding site" evidence="13">
    <location>
        <position position="530"/>
    </location>
    <ligand>
        <name>[4Fe-4S] cluster</name>
        <dbReference type="ChEBI" id="CHEBI:49883"/>
    </ligand>
</feature>
<evidence type="ECO:0000313" key="17">
    <source>
        <dbReference type="Proteomes" id="UP000215914"/>
    </source>
</evidence>
<dbReference type="GO" id="GO:0046872">
    <property type="term" value="F:metal ion binding"/>
    <property type="evidence" value="ECO:0007669"/>
    <property type="project" value="UniProtKB-KW"/>
</dbReference>
<comment type="pathway">
    <text evidence="1 10">Purine metabolism; IMP biosynthesis via de novo pathway; N(1)-(5-phospho-D-ribosyl)glycinamide from 5-phospho-alpha-D-ribose 1-diphosphate: step 1/2.</text>
</comment>
<dbReference type="InterPro" id="IPR029057">
    <property type="entry name" value="PRTase-like"/>
</dbReference>
<dbReference type="InterPro" id="IPR017932">
    <property type="entry name" value="GATase_2_dom"/>
</dbReference>
<dbReference type="Gene3D" id="3.60.20.10">
    <property type="entry name" value="Glutamine Phosphoribosylpyrophosphate, subunit 1, domain 1"/>
    <property type="match status" value="1"/>
</dbReference>
<dbReference type="InterPro" id="IPR035584">
    <property type="entry name" value="PurF_N"/>
</dbReference>
<evidence type="ECO:0000313" key="16">
    <source>
        <dbReference type="EMBL" id="OTG10451.1"/>
    </source>
</evidence>
<evidence type="ECO:0000256" key="13">
    <source>
        <dbReference type="PIRSR" id="PIRSR000485-3"/>
    </source>
</evidence>
<feature type="domain" description="Glutamine amidotransferase type-2" evidence="14">
    <location>
        <begin position="94"/>
        <end position="314"/>
    </location>
</feature>
<dbReference type="EMBL" id="CM007899">
    <property type="protein sequence ID" value="OTG10451.1"/>
    <property type="molecule type" value="Genomic_DNA"/>
</dbReference>
<evidence type="ECO:0000256" key="5">
    <source>
        <dbReference type="ARBA" id="ARBA00022679"/>
    </source>
</evidence>
<dbReference type="GO" id="GO:0006164">
    <property type="term" value="P:purine nucleotide biosynthetic process"/>
    <property type="evidence" value="ECO:0000318"/>
    <property type="project" value="GO_Central"/>
</dbReference>
<evidence type="ECO:0000256" key="10">
    <source>
        <dbReference type="PIRNR" id="PIRNR000485"/>
    </source>
</evidence>
<organism evidence="16 17">
    <name type="scientific">Helianthus annuus</name>
    <name type="common">Common sunflower</name>
    <dbReference type="NCBI Taxonomy" id="4232"/>
    <lineage>
        <taxon>Eukaryota</taxon>
        <taxon>Viridiplantae</taxon>
        <taxon>Streptophyta</taxon>
        <taxon>Embryophyta</taxon>
        <taxon>Tracheophyta</taxon>
        <taxon>Spermatophyta</taxon>
        <taxon>Magnoliopsida</taxon>
        <taxon>eudicotyledons</taxon>
        <taxon>Gunneridae</taxon>
        <taxon>Pentapetalae</taxon>
        <taxon>asterids</taxon>
        <taxon>campanulids</taxon>
        <taxon>Asterales</taxon>
        <taxon>Asteraceae</taxon>
        <taxon>Asteroideae</taxon>
        <taxon>Heliantheae alliance</taxon>
        <taxon>Heliantheae</taxon>
        <taxon>Helianthus</taxon>
    </lineage>
</organism>